<sequence length="232" mass="26096">MITSWESAATEAAYGLCDTYDKRTNAGEEADKAMRDQSDRFYELQGMYCDVLCRHTAQLSDMAIVGCLVVLDKASKRSLLRARRSMTPEVLGRILFALKTQPQISDWVQVIQRLSPPSSDTPKARKQYAQRFFSCLQPYDRDGMLRVFADAFLEAAEGSWCSTISDILAKLGQADPTRPNRFRFSRLIPIGRRKTIRCPKIRGEDHDAPYDAWMGADGLMCVSTVCVCGRSS</sequence>
<evidence type="ECO:0000313" key="1">
    <source>
        <dbReference type="EMBL" id="PWN99945.1"/>
    </source>
</evidence>
<keyword evidence="2" id="KW-1185">Reference proteome</keyword>
<dbReference type="AlphaFoldDB" id="A0A316ZI24"/>
<proteinExistence type="predicted"/>
<gene>
    <name evidence="1" type="ORF">FA09DRAFT_328097</name>
</gene>
<name>A0A316ZI24_9BASI</name>
<dbReference type="RefSeq" id="XP_025600224.1">
    <property type="nucleotide sequence ID" value="XM_025741640.1"/>
</dbReference>
<evidence type="ECO:0000313" key="2">
    <source>
        <dbReference type="Proteomes" id="UP000245946"/>
    </source>
</evidence>
<dbReference type="Proteomes" id="UP000245946">
    <property type="component" value="Unassembled WGS sequence"/>
</dbReference>
<organism evidence="1 2">
    <name type="scientific">Tilletiopsis washingtonensis</name>
    <dbReference type="NCBI Taxonomy" id="58919"/>
    <lineage>
        <taxon>Eukaryota</taxon>
        <taxon>Fungi</taxon>
        <taxon>Dikarya</taxon>
        <taxon>Basidiomycota</taxon>
        <taxon>Ustilaginomycotina</taxon>
        <taxon>Exobasidiomycetes</taxon>
        <taxon>Entylomatales</taxon>
        <taxon>Entylomatales incertae sedis</taxon>
        <taxon>Tilletiopsis</taxon>
    </lineage>
</organism>
<dbReference type="GeneID" id="37269184"/>
<dbReference type="EMBL" id="KZ819286">
    <property type="protein sequence ID" value="PWN99945.1"/>
    <property type="molecule type" value="Genomic_DNA"/>
</dbReference>
<protein>
    <submittedName>
        <fullName evidence="1">Uncharacterized protein</fullName>
    </submittedName>
</protein>
<reference evidence="1 2" key="1">
    <citation type="journal article" date="2018" name="Mol. Biol. Evol.">
        <title>Broad Genomic Sampling Reveals a Smut Pathogenic Ancestry of the Fungal Clade Ustilaginomycotina.</title>
        <authorList>
            <person name="Kijpornyongpan T."/>
            <person name="Mondo S.J."/>
            <person name="Barry K."/>
            <person name="Sandor L."/>
            <person name="Lee J."/>
            <person name="Lipzen A."/>
            <person name="Pangilinan J."/>
            <person name="LaButti K."/>
            <person name="Hainaut M."/>
            <person name="Henrissat B."/>
            <person name="Grigoriev I.V."/>
            <person name="Spatafora J.W."/>
            <person name="Aime M.C."/>
        </authorList>
    </citation>
    <scope>NUCLEOTIDE SEQUENCE [LARGE SCALE GENOMIC DNA]</scope>
    <source>
        <strain evidence="1 2">MCA 4186</strain>
    </source>
</reference>
<accession>A0A316ZI24</accession>